<comment type="catalytic activity">
    <reaction evidence="1">
        <text>6-phospho-D-glucono-1,5-lactone + H2O = 6-phospho-D-gluconate + H(+)</text>
        <dbReference type="Rhea" id="RHEA:12556"/>
        <dbReference type="ChEBI" id="CHEBI:15377"/>
        <dbReference type="ChEBI" id="CHEBI:15378"/>
        <dbReference type="ChEBI" id="CHEBI:57955"/>
        <dbReference type="ChEBI" id="CHEBI:58759"/>
        <dbReference type="EC" id="3.1.1.31"/>
    </reaction>
</comment>
<dbReference type="InterPro" id="IPR037171">
    <property type="entry name" value="NagB/RpiA_transferase-like"/>
</dbReference>
<dbReference type="eggNOG" id="COG0363">
    <property type="taxonomic scope" value="Bacteria"/>
</dbReference>
<keyword evidence="8" id="KW-1185">Reference proteome</keyword>
<evidence type="ECO:0000256" key="1">
    <source>
        <dbReference type="ARBA" id="ARBA00000832"/>
    </source>
</evidence>
<dbReference type="STRING" id="195105.CN97_07295"/>
<evidence type="ECO:0000256" key="5">
    <source>
        <dbReference type="ARBA" id="ARBA00013198"/>
    </source>
</evidence>
<dbReference type="GO" id="GO:0006098">
    <property type="term" value="P:pentose-phosphate shunt"/>
    <property type="evidence" value="ECO:0007669"/>
    <property type="project" value="UniProtKB-UniPathway"/>
</dbReference>
<dbReference type="InterPro" id="IPR005900">
    <property type="entry name" value="6-phosphogluconolactonase_DevB"/>
</dbReference>
<organism evidence="7 8">
    <name type="scientific">Haematobacter massiliensis</name>
    <dbReference type="NCBI Taxonomy" id="195105"/>
    <lineage>
        <taxon>Bacteria</taxon>
        <taxon>Pseudomonadati</taxon>
        <taxon>Pseudomonadota</taxon>
        <taxon>Alphaproteobacteria</taxon>
        <taxon>Rhodobacterales</taxon>
        <taxon>Paracoccaceae</taxon>
        <taxon>Haematobacter</taxon>
    </lineage>
</organism>
<dbReference type="RefSeq" id="WP_035706706.1">
    <property type="nucleotide sequence ID" value="NZ_CAMIFG010000065.1"/>
</dbReference>
<comment type="caution">
    <text evidence="7">The sequence shown here is derived from an EMBL/GenBank/DDBJ whole genome shotgun (WGS) entry which is preliminary data.</text>
</comment>
<comment type="similarity">
    <text evidence="4">Belongs to the glucosamine/galactosamine-6-phosphate isomerase family. 6-phosphogluconolactonase subfamily.</text>
</comment>
<dbReference type="EMBL" id="JGYG01000001">
    <property type="protein sequence ID" value="KFI32204.1"/>
    <property type="molecule type" value="Genomic_DNA"/>
</dbReference>
<evidence type="ECO:0000256" key="6">
    <source>
        <dbReference type="ARBA" id="ARBA00020337"/>
    </source>
</evidence>
<dbReference type="CDD" id="cd01400">
    <property type="entry name" value="6PGL"/>
    <property type="match status" value="1"/>
</dbReference>
<evidence type="ECO:0000256" key="2">
    <source>
        <dbReference type="ARBA" id="ARBA00002681"/>
    </source>
</evidence>
<name>A0A086YD54_9RHOB</name>
<dbReference type="InterPro" id="IPR006148">
    <property type="entry name" value="Glc/Gal-6P_isomerase"/>
</dbReference>
<comment type="function">
    <text evidence="2">Hydrolysis of 6-phosphogluconolactone to 6-phosphogluconate.</text>
</comment>
<dbReference type="PANTHER" id="PTHR11054:SF0">
    <property type="entry name" value="6-PHOSPHOGLUCONOLACTONASE"/>
    <property type="match status" value="1"/>
</dbReference>
<gene>
    <name evidence="7" type="ORF">CN97_07295</name>
</gene>
<dbReference type="UniPathway" id="UPA00115">
    <property type="reaction ID" value="UER00409"/>
</dbReference>
<dbReference type="InterPro" id="IPR039104">
    <property type="entry name" value="6PGL"/>
</dbReference>
<evidence type="ECO:0000313" key="7">
    <source>
        <dbReference type="EMBL" id="KFI32204.1"/>
    </source>
</evidence>
<sequence length="222" mass="23248">MDFIDYPSRAEWAAGAAEAVAADLEAALETQDRVTLAVPGGTTPGPVFDLLAAVPLDWSRVTVLPTDERQVSEDSNRSNARLIRERLLTGPASSAGFQPLWGEDGETIREAVATLLPIDILLLGMGADLHVASLFPGAEGLEAAFAVDAPPVVEIQAAAAGEPRVSLSAEVLADARQAHLLIVGHDKRQALLGLSQGGSGRTGALKAPVALVLDRARIHWSE</sequence>
<dbReference type="OrthoDB" id="9810967at2"/>
<dbReference type="GO" id="GO:0005975">
    <property type="term" value="P:carbohydrate metabolic process"/>
    <property type="evidence" value="ECO:0007669"/>
    <property type="project" value="InterPro"/>
</dbReference>
<protein>
    <recommendedName>
        <fullName evidence="6">6-phosphogluconolactonase</fullName>
        <ecNumber evidence="5">3.1.1.31</ecNumber>
    </recommendedName>
</protein>
<dbReference type="Gene3D" id="3.40.50.1360">
    <property type="match status" value="1"/>
</dbReference>
<reference evidence="7 8" key="1">
    <citation type="submission" date="2014-03" db="EMBL/GenBank/DDBJ databases">
        <title>Genome of Haematobacter massiliensis CCUG 47968.</title>
        <authorList>
            <person name="Wang D."/>
            <person name="Wang G."/>
        </authorList>
    </citation>
    <scope>NUCLEOTIDE SEQUENCE [LARGE SCALE GENOMIC DNA]</scope>
    <source>
        <strain evidence="7 8">CCUG 47968</strain>
    </source>
</reference>
<accession>A0A086YD54</accession>
<dbReference type="SUPFAM" id="SSF100950">
    <property type="entry name" value="NagB/RpiA/CoA transferase-like"/>
    <property type="match status" value="1"/>
</dbReference>
<dbReference type="Pfam" id="PF01182">
    <property type="entry name" value="Glucosamine_iso"/>
    <property type="match status" value="1"/>
</dbReference>
<proteinExistence type="inferred from homology"/>
<evidence type="ECO:0000256" key="4">
    <source>
        <dbReference type="ARBA" id="ARBA00010662"/>
    </source>
</evidence>
<evidence type="ECO:0000313" key="8">
    <source>
        <dbReference type="Proteomes" id="UP000028826"/>
    </source>
</evidence>
<dbReference type="GO" id="GO:0017057">
    <property type="term" value="F:6-phosphogluconolactonase activity"/>
    <property type="evidence" value="ECO:0007669"/>
    <property type="project" value="UniProtKB-EC"/>
</dbReference>
<evidence type="ECO:0000256" key="3">
    <source>
        <dbReference type="ARBA" id="ARBA00004961"/>
    </source>
</evidence>
<comment type="pathway">
    <text evidence="3">Carbohydrate degradation; pentose phosphate pathway; D-ribulose 5-phosphate from D-glucose 6-phosphate (oxidative stage): step 2/3.</text>
</comment>
<dbReference type="Proteomes" id="UP000028826">
    <property type="component" value="Unassembled WGS sequence"/>
</dbReference>
<dbReference type="AlphaFoldDB" id="A0A086YD54"/>
<dbReference type="EC" id="3.1.1.31" evidence="5"/>
<dbReference type="PANTHER" id="PTHR11054">
    <property type="entry name" value="6-PHOSPHOGLUCONOLACTONASE"/>
    <property type="match status" value="1"/>
</dbReference>